<dbReference type="Proteomes" id="UP000828390">
    <property type="component" value="Unassembled WGS sequence"/>
</dbReference>
<name>A0A9D3YGI9_DREPO</name>
<reference evidence="1" key="1">
    <citation type="journal article" date="2019" name="bioRxiv">
        <title>The Genome of the Zebra Mussel, Dreissena polymorpha: A Resource for Invasive Species Research.</title>
        <authorList>
            <person name="McCartney M.A."/>
            <person name="Auch B."/>
            <person name="Kono T."/>
            <person name="Mallez S."/>
            <person name="Zhang Y."/>
            <person name="Obille A."/>
            <person name="Becker A."/>
            <person name="Abrahante J.E."/>
            <person name="Garbe J."/>
            <person name="Badalamenti J.P."/>
            <person name="Herman A."/>
            <person name="Mangelson H."/>
            <person name="Liachko I."/>
            <person name="Sullivan S."/>
            <person name="Sone E.D."/>
            <person name="Koren S."/>
            <person name="Silverstein K.A.T."/>
            <person name="Beckman K.B."/>
            <person name="Gohl D.M."/>
        </authorList>
    </citation>
    <scope>NUCLEOTIDE SEQUENCE</scope>
    <source>
        <strain evidence="1">Duluth1</strain>
        <tissue evidence="1">Whole animal</tissue>
    </source>
</reference>
<dbReference type="EMBL" id="JAIWYP010000016">
    <property type="protein sequence ID" value="KAH3698174.1"/>
    <property type="molecule type" value="Genomic_DNA"/>
</dbReference>
<evidence type="ECO:0000313" key="1">
    <source>
        <dbReference type="EMBL" id="KAH3698174.1"/>
    </source>
</evidence>
<evidence type="ECO:0000313" key="2">
    <source>
        <dbReference type="Proteomes" id="UP000828390"/>
    </source>
</evidence>
<gene>
    <name evidence="1" type="ORF">DPMN_085693</name>
</gene>
<accession>A0A9D3YGI9</accession>
<proteinExistence type="predicted"/>
<comment type="caution">
    <text evidence="1">The sequence shown here is derived from an EMBL/GenBank/DDBJ whole genome shotgun (WGS) entry which is preliminary data.</text>
</comment>
<keyword evidence="2" id="KW-1185">Reference proteome</keyword>
<sequence length="67" mass="7346">MPFYSKTLATLSLVTFPPLVLLEGSYAVLLLLAQGHLGFEVTQGEDRTGIHQESVCCQMATHLQRAL</sequence>
<protein>
    <submittedName>
        <fullName evidence="1">Uncharacterized protein</fullName>
    </submittedName>
</protein>
<reference evidence="1" key="2">
    <citation type="submission" date="2020-11" db="EMBL/GenBank/DDBJ databases">
        <authorList>
            <person name="McCartney M.A."/>
            <person name="Auch B."/>
            <person name="Kono T."/>
            <person name="Mallez S."/>
            <person name="Becker A."/>
            <person name="Gohl D.M."/>
            <person name="Silverstein K.A.T."/>
            <person name="Koren S."/>
            <person name="Bechman K.B."/>
            <person name="Herman A."/>
            <person name="Abrahante J.E."/>
            <person name="Garbe J."/>
        </authorList>
    </citation>
    <scope>NUCLEOTIDE SEQUENCE</scope>
    <source>
        <strain evidence="1">Duluth1</strain>
        <tissue evidence="1">Whole animal</tissue>
    </source>
</reference>
<organism evidence="1 2">
    <name type="scientific">Dreissena polymorpha</name>
    <name type="common">Zebra mussel</name>
    <name type="synonym">Mytilus polymorpha</name>
    <dbReference type="NCBI Taxonomy" id="45954"/>
    <lineage>
        <taxon>Eukaryota</taxon>
        <taxon>Metazoa</taxon>
        <taxon>Spiralia</taxon>
        <taxon>Lophotrochozoa</taxon>
        <taxon>Mollusca</taxon>
        <taxon>Bivalvia</taxon>
        <taxon>Autobranchia</taxon>
        <taxon>Heteroconchia</taxon>
        <taxon>Euheterodonta</taxon>
        <taxon>Imparidentia</taxon>
        <taxon>Neoheterodontei</taxon>
        <taxon>Myida</taxon>
        <taxon>Dreissenoidea</taxon>
        <taxon>Dreissenidae</taxon>
        <taxon>Dreissena</taxon>
    </lineage>
</organism>
<dbReference type="AlphaFoldDB" id="A0A9D3YGI9"/>